<protein>
    <submittedName>
        <fullName evidence="1">Uncharacterized protein</fullName>
    </submittedName>
</protein>
<keyword evidence="2" id="KW-1185">Reference proteome</keyword>
<evidence type="ECO:0000313" key="2">
    <source>
        <dbReference type="Proteomes" id="UP001212499"/>
    </source>
</evidence>
<dbReference type="Proteomes" id="UP001212499">
    <property type="component" value="Unassembled WGS sequence"/>
</dbReference>
<accession>A0ABT5AQT2</accession>
<comment type="caution">
    <text evidence="1">The sequence shown here is derived from an EMBL/GenBank/DDBJ whole genome shotgun (WGS) entry which is preliminary data.</text>
</comment>
<organism evidence="1 2">
    <name type="scientific">Anabaenopsis arnoldii</name>
    <dbReference type="NCBI Taxonomy" id="2152938"/>
    <lineage>
        <taxon>Bacteria</taxon>
        <taxon>Bacillati</taxon>
        <taxon>Cyanobacteriota</taxon>
        <taxon>Cyanophyceae</taxon>
        <taxon>Nostocales</taxon>
        <taxon>Nodulariaceae</taxon>
        <taxon>Anabaenopsis</taxon>
    </lineage>
</organism>
<evidence type="ECO:0000313" key="1">
    <source>
        <dbReference type="EMBL" id="MDB9539629.1"/>
    </source>
</evidence>
<gene>
    <name evidence="1" type="ORF">PN457_08155</name>
</gene>
<proteinExistence type="predicted"/>
<reference evidence="1 2" key="1">
    <citation type="submission" date="2023-01" db="EMBL/GenBank/DDBJ databases">
        <title>Genomes from the Australian National Cyanobacteria Reference Collection.</title>
        <authorList>
            <person name="Willis A."/>
            <person name="Lee E.M.F."/>
        </authorList>
    </citation>
    <scope>NUCLEOTIDE SEQUENCE [LARGE SCALE GENOMIC DNA]</scope>
    <source>
        <strain evidence="1 2">CS-1033</strain>
    </source>
</reference>
<sequence>MIRVKSWLGDRLTEGSVNNLLGEYLQDVLKVIIIMNSVSNIDPTLTLCL</sequence>
<dbReference type="RefSeq" id="WP_271732557.1">
    <property type="nucleotide sequence ID" value="NZ_JANQDP010000096.1"/>
</dbReference>
<name>A0ABT5AQT2_9CYAN</name>
<dbReference type="EMBL" id="JAQMUH010000094">
    <property type="protein sequence ID" value="MDB9539629.1"/>
    <property type="molecule type" value="Genomic_DNA"/>
</dbReference>